<dbReference type="Pfam" id="PF07690">
    <property type="entry name" value="MFS_1"/>
    <property type="match status" value="1"/>
</dbReference>
<dbReference type="Gene3D" id="1.20.1250.20">
    <property type="entry name" value="MFS general substrate transporter like domains"/>
    <property type="match status" value="1"/>
</dbReference>
<dbReference type="RefSeq" id="WP_204202764.1">
    <property type="nucleotide sequence ID" value="NZ_JAFELM010000021.1"/>
</dbReference>
<evidence type="ECO:0000313" key="4">
    <source>
        <dbReference type="Proteomes" id="UP001518925"/>
    </source>
</evidence>
<protein>
    <submittedName>
        <fullName evidence="3">MFS transporter</fullName>
    </submittedName>
</protein>
<accession>A0ABS2DFY4</accession>
<organism evidence="3 4">
    <name type="scientific">Bacillus suaedaesalsae</name>
    <dbReference type="NCBI Taxonomy" id="2810349"/>
    <lineage>
        <taxon>Bacteria</taxon>
        <taxon>Bacillati</taxon>
        <taxon>Bacillota</taxon>
        <taxon>Bacilli</taxon>
        <taxon>Bacillales</taxon>
        <taxon>Bacillaceae</taxon>
        <taxon>Bacillus</taxon>
    </lineage>
</organism>
<feature type="transmembrane region" description="Helical" evidence="2">
    <location>
        <begin position="72"/>
        <end position="90"/>
    </location>
</feature>
<dbReference type="InterPro" id="IPR036259">
    <property type="entry name" value="MFS_trans_sf"/>
</dbReference>
<dbReference type="SUPFAM" id="SSF103473">
    <property type="entry name" value="MFS general substrate transporter"/>
    <property type="match status" value="1"/>
</dbReference>
<feature type="transmembrane region" description="Helical" evidence="2">
    <location>
        <begin position="134"/>
        <end position="155"/>
    </location>
</feature>
<gene>
    <name evidence="3" type="ORF">JR050_06855</name>
</gene>
<keyword evidence="2" id="KW-0812">Transmembrane</keyword>
<dbReference type="PANTHER" id="PTHR23526:SF2">
    <property type="entry name" value="MAJOR FACILITATOR SUPERFAMILY (MFS) PROFILE DOMAIN-CONTAINING PROTEIN"/>
    <property type="match status" value="1"/>
</dbReference>
<keyword evidence="2" id="KW-0472">Membrane</keyword>
<evidence type="ECO:0000256" key="2">
    <source>
        <dbReference type="SAM" id="Phobius"/>
    </source>
</evidence>
<feature type="transmembrane region" description="Helical" evidence="2">
    <location>
        <begin position="12"/>
        <end position="31"/>
    </location>
</feature>
<keyword evidence="4" id="KW-1185">Reference proteome</keyword>
<sequence length="184" mass="20743">MNSQQRLKIFMMSQSITFFASSLIFPFYILFLKNVGSSFTTFGFSYGLFGLSSALIYPLLGKVSMHIENRMFMFVHCFGMALTLLTFPHITEVNQVYVIQVILGLLGALQKHGEKMLLVDYTDKSNRGQKLGSYHFWTALFSSLAVMSAGILADFFTIDAIFYGSSILYFVSGLLLLNRKLVTD</sequence>
<feature type="transmembrane region" description="Helical" evidence="2">
    <location>
        <begin position="161"/>
        <end position="178"/>
    </location>
</feature>
<evidence type="ECO:0000256" key="1">
    <source>
        <dbReference type="ARBA" id="ARBA00004651"/>
    </source>
</evidence>
<feature type="transmembrane region" description="Helical" evidence="2">
    <location>
        <begin position="43"/>
        <end position="60"/>
    </location>
</feature>
<dbReference type="EMBL" id="JAFELM010000021">
    <property type="protein sequence ID" value="MBM6617394.1"/>
    <property type="molecule type" value="Genomic_DNA"/>
</dbReference>
<dbReference type="InterPro" id="IPR052528">
    <property type="entry name" value="Sugar_transport-like"/>
</dbReference>
<name>A0ABS2DFY4_9BACI</name>
<comment type="caution">
    <text evidence="3">The sequence shown here is derived from an EMBL/GenBank/DDBJ whole genome shotgun (WGS) entry which is preliminary data.</text>
</comment>
<dbReference type="Proteomes" id="UP001518925">
    <property type="component" value="Unassembled WGS sequence"/>
</dbReference>
<comment type="subcellular location">
    <subcellularLocation>
        <location evidence="1">Cell membrane</location>
        <topology evidence="1">Multi-pass membrane protein</topology>
    </subcellularLocation>
</comment>
<dbReference type="PANTHER" id="PTHR23526">
    <property type="entry name" value="INTEGRAL MEMBRANE TRANSPORT PROTEIN-RELATED"/>
    <property type="match status" value="1"/>
</dbReference>
<dbReference type="InterPro" id="IPR011701">
    <property type="entry name" value="MFS"/>
</dbReference>
<evidence type="ECO:0000313" key="3">
    <source>
        <dbReference type="EMBL" id="MBM6617394.1"/>
    </source>
</evidence>
<reference evidence="3 4" key="1">
    <citation type="submission" date="2021-02" db="EMBL/GenBank/DDBJ databases">
        <title>Bacillus sp. RD4P76, an endophyte from a halophyte.</title>
        <authorList>
            <person name="Sun J.-Q."/>
        </authorList>
    </citation>
    <scope>NUCLEOTIDE SEQUENCE [LARGE SCALE GENOMIC DNA]</scope>
    <source>
        <strain evidence="3 4">RD4P76</strain>
    </source>
</reference>
<proteinExistence type="predicted"/>
<keyword evidence="2" id="KW-1133">Transmembrane helix</keyword>